<dbReference type="Proteomes" id="UP000696931">
    <property type="component" value="Unassembled WGS sequence"/>
</dbReference>
<organism evidence="3 4">
    <name type="scientific">Eiseniibacteriota bacterium</name>
    <dbReference type="NCBI Taxonomy" id="2212470"/>
    <lineage>
        <taxon>Bacteria</taxon>
        <taxon>Candidatus Eiseniibacteriota</taxon>
    </lineage>
</organism>
<dbReference type="EMBL" id="JACRIW010000090">
    <property type="protein sequence ID" value="MBI5170284.1"/>
    <property type="molecule type" value="Genomic_DNA"/>
</dbReference>
<accession>A0A933SDB6</accession>
<proteinExistence type="predicted"/>
<dbReference type="Gene3D" id="2.60.40.420">
    <property type="entry name" value="Cupredoxins - blue copper proteins"/>
    <property type="match status" value="1"/>
</dbReference>
<feature type="domain" description="LTD" evidence="2">
    <location>
        <begin position="127"/>
        <end position="273"/>
    </location>
</feature>
<protein>
    <recommendedName>
        <fullName evidence="2">LTD domain-containing protein</fullName>
    </recommendedName>
</protein>
<reference evidence="3" key="1">
    <citation type="submission" date="2020-07" db="EMBL/GenBank/DDBJ databases">
        <title>Huge and variable diversity of episymbiotic CPR bacteria and DPANN archaea in groundwater ecosystems.</title>
        <authorList>
            <person name="He C.Y."/>
            <person name="Keren R."/>
            <person name="Whittaker M."/>
            <person name="Farag I.F."/>
            <person name="Doudna J."/>
            <person name="Cate J.H.D."/>
            <person name="Banfield J.F."/>
        </authorList>
    </citation>
    <scope>NUCLEOTIDE SEQUENCE</scope>
    <source>
        <strain evidence="3">NC_groundwater_1813_Pr3_B-0.1um_71_17</strain>
    </source>
</reference>
<keyword evidence="1" id="KW-0732">Signal</keyword>
<evidence type="ECO:0000313" key="3">
    <source>
        <dbReference type="EMBL" id="MBI5170284.1"/>
    </source>
</evidence>
<name>A0A933SDB6_UNCEI</name>
<dbReference type="InterPro" id="IPR008972">
    <property type="entry name" value="Cupredoxin"/>
</dbReference>
<dbReference type="SUPFAM" id="SSF49503">
    <property type="entry name" value="Cupredoxins"/>
    <property type="match status" value="1"/>
</dbReference>
<dbReference type="AlphaFoldDB" id="A0A933SDB6"/>
<gene>
    <name evidence="3" type="ORF">HZA61_12420</name>
</gene>
<feature type="chain" id="PRO_5037635965" description="LTD domain-containing protein" evidence="1">
    <location>
        <begin position="26"/>
        <end position="328"/>
    </location>
</feature>
<evidence type="ECO:0000256" key="1">
    <source>
        <dbReference type="SAM" id="SignalP"/>
    </source>
</evidence>
<dbReference type="InterPro" id="IPR001322">
    <property type="entry name" value="Lamin_tail_dom"/>
</dbReference>
<dbReference type="PROSITE" id="PS51841">
    <property type="entry name" value="LTD"/>
    <property type="match status" value="1"/>
</dbReference>
<evidence type="ECO:0000313" key="4">
    <source>
        <dbReference type="Proteomes" id="UP000696931"/>
    </source>
</evidence>
<sequence length="328" mass="34121">MSSRMLRTTAAAFALLALATPFAAARQIRINVTNFDFTPRYASMSQGDHAVWIWDTTPHTVTQGDTANVPVTPTPGTAKFNSGDAAISGNSGPTSAAYSWKANATGLIEYYCIPHWPAMVGGLDVVASGAQGLSDFRITEVQYNVAGNADLIEITNLGATGDLGMYRLKVSGAGAATGNLLRNGSSRTLPVAAGAKFIVHLNASGINDANNLYLSGITGLPDAAGSVALYVPNSVNTSLALSSMLIDFVSWGSGGQENEATAVSASLWSTSTAVPLVNPGSSIEFCGQGGQYGAARWYENPTPNFGGSDNCLTPVTPTTWGRIKVLFR</sequence>
<evidence type="ECO:0000259" key="2">
    <source>
        <dbReference type="PROSITE" id="PS51841"/>
    </source>
</evidence>
<feature type="signal peptide" evidence="1">
    <location>
        <begin position="1"/>
        <end position="25"/>
    </location>
</feature>
<comment type="caution">
    <text evidence="3">The sequence shown here is derived from an EMBL/GenBank/DDBJ whole genome shotgun (WGS) entry which is preliminary data.</text>
</comment>